<organism evidence="2 3">
    <name type="scientific">Streptomyces sviceus (strain ATCC 29083 / DSM 924 / JCM 4929 / NBRC 13980 / NCIMB 11184 / NRRL 5439 / UC 5370)</name>
    <dbReference type="NCBI Taxonomy" id="463191"/>
    <lineage>
        <taxon>Bacteria</taxon>
        <taxon>Bacillati</taxon>
        <taxon>Actinomycetota</taxon>
        <taxon>Actinomycetes</taxon>
        <taxon>Kitasatosporales</taxon>
        <taxon>Streptomycetaceae</taxon>
        <taxon>Streptomyces</taxon>
    </lineage>
</organism>
<feature type="chain" id="PRO_5002834872" description="Secreted protein" evidence="1">
    <location>
        <begin position="28"/>
        <end position="133"/>
    </location>
</feature>
<evidence type="ECO:0000313" key="2">
    <source>
        <dbReference type="EMBL" id="EDY54340.1"/>
    </source>
</evidence>
<keyword evidence="1" id="KW-0732">Signal</keyword>
<dbReference type="HOGENOM" id="CLU_1905657_0_0_11"/>
<evidence type="ECO:0000313" key="3">
    <source>
        <dbReference type="Proteomes" id="UP000002785"/>
    </source>
</evidence>
<dbReference type="EMBL" id="CM000951">
    <property type="protein sequence ID" value="EDY54340.1"/>
    <property type="molecule type" value="Genomic_DNA"/>
</dbReference>
<accession>B5HND5</accession>
<sequence>MNARIRSVAVVASAALIPLFGATSAHAVDTSCPSNGYITNWDVCTKLSNGTLYLHETSKGTYVDVEYGKASGSSVSCKLGYLRSGTNHWSPTVTCSTSYQQNYQWSPSATCNPDVGLLYSGGTTFQTPPTKNC</sequence>
<evidence type="ECO:0000256" key="1">
    <source>
        <dbReference type="SAM" id="SignalP"/>
    </source>
</evidence>
<keyword evidence="3" id="KW-1185">Reference proteome</keyword>
<feature type="signal peptide" evidence="1">
    <location>
        <begin position="1"/>
        <end position="27"/>
    </location>
</feature>
<dbReference type="AlphaFoldDB" id="B5HND5"/>
<dbReference type="eggNOG" id="ENOG5030GWU">
    <property type="taxonomic scope" value="Bacteria"/>
</dbReference>
<reference evidence="2" key="1">
    <citation type="submission" date="2009-10" db="EMBL/GenBank/DDBJ databases">
        <title>The genome sequence of Streptomyces sviceus strain ATCC 29083.</title>
        <authorList>
            <consortium name="The Broad Institute Genome Sequencing Platform"/>
            <consortium name="Broad Institute Microbial Sequencing Center"/>
            <person name="Fischbach M."/>
            <person name="Godfrey P."/>
            <person name="Ward D."/>
            <person name="Young S."/>
            <person name="Zeng Q."/>
            <person name="Koehrsen M."/>
            <person name="Alvarado L."/>
            <person name="Berlin A.M."/>
            <person name="Bochicchio J."/>
            <person name="Borenstein D."/>
            <person name="Chapman S.B."/>
            <person name="Chen Z."/>
            <person name="Engels R."/>
            <person name="Freedman E."/>
            <person name="Gellesch M."/>
            <person name="Goldberg J."/>
            <person name="Griggs A."/>
            <person name="Gujja S."/>
            <person name="Heilman E.R."/>
            <person name="Heiman D.I."/>
            <person name="Hepburn T.A."/>
            <person name="Howarth C."/>
            <person name="Jen D."/>
            <person name="Larson L."/>
            <person name="Lewis B."/>
            <person name="Mehta T."/>
            <person name="Park D."/>
            <person name="Pearson M."/>
            <person name="Richards J."/>
            <person name="Roberts A."/>
            <person name="Saif S."/>
            <person name="Shea T.D."/>
            <person name="Shenoy N."/>
            <person name="Sisk P."/>
            <person name="Stolte C."/>
            <person name="Sykes S.N."/>
            <person name="Thomson T."/>
            <person name="Walk T."/>
            <person name="White J."/>
            <person name="Yandava C."/>
            <person name="Straight P."/>
            <person name="Clardy J."/>
            <person name="Hung D."/>
            <person name="Kolter R."/>
            <person name="Mekalanos J."/>
            <person name="Walker S."/>
            <person name="Walsh C.T."/>
            <person name="Wieland-Brown L.C."/>
            <person name="Haas B."/>
            <person name="Nusbaum C."/>
            <person name="Birren B."/>
        </authorList>
    </citation>
    <scope>NUCLEOTIDE SEQUENCE [LARGE SCALE GENOMIC DNA]</scope>
    <source>
        <strain evidence="2">ATCC 29083</strain>
    </source>
</reference>
<proteinExistence type="predicted"/>
<name>B5HND5_STRX2</name>
<protein>
    <recommendedName>
        <fullName evidence="4">Secreted protein</fullName>
    </recommendedName>
</protein>
<dbReference type="Proteomes" id="UP000002785">
    <property type="component" value="Chromosome"/>
</dbReference>
<gene>
    <name evidence="2" type="ORF">SSEG_00920</name>
</gene>
<evidence type="ECO:0008006" key="4">
    <source>
        <dbReference type="Google" id="ProtNLM"/>
    </source>
</evidence>